<dbReference type="RefSeq" id="WP_380851401.1">
    <property type="nucleotide sequence ID" value="NZ_JBHSFP010000051.1"/>
</dbReference>
<organism evidence="1 2">
    <name type="scientific">Sphaerisporangium dianthi</name>
    <dbReference type="NCBI Taxonomy" id="1436120"/>
    <lineage>
        <taxon>Bacteria</taxon>
        <taxon>Bacillati</taxon>
        <taxon>Actinomycetota</taxon>
        <taxon>Actinomycetes</taxon>
        <taxon>Streptosporangiales</taxon>
        <taxon>Streptosporangiaceae</taxon>
        <taxon>Sphaerisporangium</taxon>
    </lineage>
</organism>
<reference evidence="2" key="1">
    <citation type="journal article" date="2019" name="Int. J. Syst. Evol. Microbiol.">
        <title>The Global Catalogue of Microorganisms (GCM) 10K type strain sequencing project: providing services to taxonomists for standard genome sequencing and annotation.</title>
        <authorList>
            <consortium name="The Broad Institute Genomics Platform"/>
            <consortium name="The Broad Institute Genome Sequencing Center for Infectious Disease"/>
            <person name="Wu L."/>
            <person name="Ma J."/>
        </authorList>
    </citation>
    <scope>NUCLEOTIDE SEQUENCE [LARGE SCALE GENOMIC DNA]</scope>
    <source>
        <strain evidence="2">CGMCC 4.7132</strain>
    </source>
</reference>
<evidence type="ECO:0000313" key="2">
    <source>
        <dbReference type="Proteomes" id="UP001596004"/>
    </source>
</evidence>
<comment type="caution">
    <text evidence="1">The sequence shown here is derived from an EMBL/GenBank/DDBJ whole genome shotgun (WGS) entry which is preliminary data.</text>
</comment>
<dbReference type="Proteomes" id="UP001596004">
    <property type="component" value="Unassembled WGS sequence"/>
</dbReference>
<accession>A0ABV9CTP4</accession>
<evidence type="ECO:0000313" key="1">
    <source>
        <dbReference type="EMBL" id="MFC4536616.1"/>
    </source>
</evidence>
<proteinExistence type="predicted"/>
<protein>
    <submittedName>
        <fullName evidence="1">Uncharacterized protein</fullName>
    </submittedName>
</protein>
<keyword evidence="2" id="KW-1185">Reference proteome</keyword>
<gene>
    <name evidence="1" type="ORF">ACFO60_38100</name>
</gene>
<name>A0ABV9CTP4_9ACTN</name>
<sequence length="74" mass="8189">MSWQANKPADKGAPYKPGVAVSMSLVPEQQNTNWGATYHLAGLGRFSMNDRILYKENFIPHLYNAAENLVDPGP</sequence>
<dbReference type="EMBL" id="JBHSFP010000051">
    <property type="protein sequence ID" value="MFC4536616.1"/>
    <property type="molecule type" value="Genomic_DNA"/>
</dbReference>